<feature type="compositionally biased region" description="Basic and acidic residues" evidence="4">
    <location>
        <begin position="847"/>
        <end position="857"/>
    </location>
</feature>
<gene>
    <name evidence="5" type="ORF">M0R45_011193</name>
</gene>
<feature type="region of interest" description="Disordered" evidence="4">
    <location>
        <begin position="627"/>
        <end position="668"/>
    </location>
</feature>
<dbReference type="Pfam" id="PF04615">
    <property type="entry name" value="Utp14"/>
    <property type="match status" value="1"/>
</dbReference>
<dbReference type="InterPro" id="IPR006709">
    <property type="entry name" value="SSU_processome_Utp14"/>
</dbReference>
<dbReference type="AlphaFoldDB" id="A0AAW1Y9L7"/>
<evidence type="ECO:0000313" key="6">
    <source>
        <dbReference type="Proteomes" id="UP001457282"/>
    </source>
</evidence>
<dbReference type="GO" id="GO:0032040">
    <property type="term" value="C:small-subunit processome"/>
    <property type="evidence" value="ECO:0007669"/>
    <property type="project" value="InterPro"/>
</dbReference>
<dbReference type="EMBL" id="JBEDUW010000002">
    <property type="protein sequence ID" value="KAK9945694.1"/>
    <property type="molecule type" value="Genomic_DNA"/>
</dbReference>
<feature type="compositionally biased region" description="Basic residues" evidence="4">
    <location>
        <begin position="859"/>
        <end position="871"/>
    </location>
</feature>
<feature type="region of interest" description="Disordered" evidence="4">
    <location>
        <begin position="405"/>
        <end position="436"/>
    </location>
</feature>
<evidence type="ECO:0000256" key="3">
    <source>
        <dbReference type="ARBA" id="ARBA00023242"/>
    </source>
</evidence>
<protein>
    <recommendedName>
        <fullName evidence="7">U3 small nucleolar RNA-associated protein 14 homolog A</fullName>
    </recommendedName>
</protein>
<comment type="caution">
    <text evidence="5">The sequence shown here is derived from an EMBL/GenBank/DDBJ whole genome shotgun (WGS) entry which is preliminary data.</text>
</comment>
<comment type="subcellular location">
    <subcellularLocation>
        <location evidence="1">Nucleus</location>
        <location evidence="1">Nucleolus</location>
    </subcellularLocation>
</comment>
<evidence type="ECO:0000256" key="4">
    <source>
        <dbReference type="SAM" id="MobiDB-lite"/>
    </source>
</evidence>
<organism evidence="5 6">
    <name type="scientific">Rubus argutus</name>
    <name type="common">Southern blackberry</name>
    <dbReference type="NCBI Taxonomy" id="59490"/>
    <lineage>
        <taxon>Eukaryota</taxon>
        <taxon>Viridiplantae</taxon>
        <taxon>Streptophyta</taxon>
        <taxon>Embryophyta</taxon>
        <taxon>Tracheophyta</taxon>
        <taxon>Spermatophyta</taxon>
        <taxon>Magnoliopsida</taxon>
        <taxon>eudicotyledons</taxon>
        <taxon>Gunneridae</taxon>
        <taxon>Pentapetalae</taxon>
        <taxon>rosids</taxon>
        <taxon>fabids</taxon>
        <taxon>Rosales</taxon>
        <taxon>Rosaceae</taxon>
        <taxon>Rosoideae</taxon>
        <taxon>Rosoideae incertae sedis</taxon>
        <taxon>Rubus</taxon>
    </lineage>
</organism>
<feature type="region of interest" description="Disordered" evidence="4">
    <location>
        <begin position="499"/>
        <end position="607"/>
    </location>
</feature>
<feature type="region of interest" description="Disordered" evidence="4">
    <location>
        <begin position="1"/>
        <end position="30"/>
    </location>
</feature>
<feature type="compositionally biased region" description="Acidic residues" evidence="4">
    <location>
        <begin position="418"/>
        <end position="434"/>
    </location>
</feature>
<feature type="compositionally biased region" description="Basic and acidic residues" evidence="4">
    <location>
        <begin position="1"/>
        <end position="21"/>
    </location>
</feature>
<dbReference type="GO" id="GO:0006364">
    <property type="term" value="P:rRNA processing"/>
    <property type="evidence" value="ECO:0007669"/>
    <property type="project" value="InterPro"/>
</dbReference>
<evidence type="ECO:0008006" key="7">
    <source>
        <dbReference type="Google" id="ProtNLM"/>
    </source>
</evidence>
<dbReference type="PANTHER" id="PTHR14150:SF12">
    <property type="entry name" value="U3 SMALL NUCLEOLAR RNA-ASSOCIATED PROTEIN 14 HOMOLOG A"/>
    <property type="match status" value="1"/>
</dbReference>
<feature type="compositionally biased region" description="Basic and acidic residues" evidence="4">
    <location>
        <begin position="555"/>
        <end position="571"/>
    </location>
</feature>
<evidence type="ECO:0000256" key="2">
    <source>
        <dbReference type="ARBA" id="ARBA00022553"/>
    </source>
</evidence>
<accession>A0AAW1Y9L7</accession>
<feature type="region of interest" description="Disordered" evidence="4">
    <location>
        <begin position="847"/>
        <end position="879"/>
    </location>
</feature>
<name>A0AAW1Y9L7_RUBAR</name>
<reference evidence="5 6" key="1">
    <citation type="journal article" date="2023" name="G3 (Bethesda)">
        <title>A chromosome-length genome assembly and annotation of blackberry (Rubus argutus, cv. 'Hillquist').</title>
        <authorList>
            <person name="Bruna T."/>
            <person name="Aryal R."/>
            <person name="Dudchenko O."/>
            <person name="Sargent D.J."/>
            <person name="Mead D."/>
            <person name="Buti M."/>
            <person name="Cavallini A."/>
            <person name="Hytonen T."/>
            <person name="Andres J."/>
            <person name="Pham M."/>
            <person name="Weisz D."/>
            <person name="Mascagni F."/>
            <person name="Usai G."/>
            <person name="Natali L."/>
            <person name="Bassil N."/>
            <person name="Fernandez G.E."/>
            <person name="Lomsadze A."/>
            <person name="Armour M."/>
            <person name="Olukolu B."/>
            <person name="Poorten T."/>
            <person name="Britton C."/>
            <person name="Davik J."/>
            <person name="Ashrafi H."/>
            <person name="Aiden E.L."/>
            <person name="Borodovsky M."/>
            <person name="Worthington M."/>
        </authorList>
    </citation>
    <scope>NUCLEOTIDE SEQUENCE [LARGE SCALE GENOMIC DNA]</scope>
    <source>
        <strain evidence="5">PI 553951</strain>
    </source>
</reference>
<sequence length="879" mass="100226">MAETKRKTRDEGRRERSKIGSDGEVLGQDLYEYEEGVPEEESKKNRRFDPVDNLDYELPEDFEDENVSSDDDNEVKNAGVIEAEDEVKEEDEGRTIREIPSELLKIVSFANSECSYIKQCNFRVHTVISRGRRNNVVVSEAYPESEYNPTRDILEGEGALSIRDLLDPLQGKHGYSKLRKSVRTLEKKSAPIQAPLPKPVQERLERNAAYDKSKEELRKWEPIIKRNREAPTIYFDDDRDLGPSSVGTIASEFEPRTEFEKKIASLVYDDEVMDAHRKDGSRLRLELNKVSAEDEKDRQNRIAKMRSLLFRHELKSKHIKNIKSKTYHRLLKKDKLKANSILGQMDPEAAKELAMKQEYERAKERMTLRHKGSSKWAKRIKERGVDVQDDGTRAAIAEQQHLHAQLTRKMNSMKDSDTSSDDISEDDDMDVNSDDEGRASKLLEKAKEKTLKLLDEDNEVPNSGVLNLPFMERAFKRKNEAAAEEAKLALQEYESWSKQLGDSGGVNNPKVGSPSGRMVFDGKEAPVSSKKTKSDNKNRSDNYYGDSDSEDDMEPRENTDVGKYRNNDLMKDANTSPVLCQEDSENHKDSLVKNFDGSVQDPGPQTTHEVSIFASGTWRRLFQMKNGSDANANAKKSPGPLQSVVLDQHTQEPVKDLDEDSDADSEGQMVDGVLSAVPEPSYQLPSQEELIRQAFAADNVEDEFKKTKEDILNEENPEPEKPVLLPGWGQWTNVQKKKGIPSYMQKEHESAKKKREEAIKQRKDANLKHVIISEKPPNKKAQKLFTQSLPYPFTSKEIFEQSIRMPLGPEFNPASTVGALNRPEVIKKPGVIIKPIEFEEVNAYEKLEGHRKTEQNHQKNNKSKSNSHSRKNMTYMKTK</sequence>
<dbReference type="Proteomes" id="UP001457282">
    <property type="component" value="Unassembled WGS sequence"/>
</dbReference>
<keyword evidence="6" id="KW-1185">Reference proteome</keyword>
<dbReference type="PANTHER" id="PTHR14150">
    <property type="entry name" value="U3 SMALL NUCLEOLAR RNA-ASSOCIATED PROTEIN 14"/>
    <property type="match status" value="1"/>
</dbReference>
<proteinExistence type="predicted"/>
<keyword evidence="3" id="KW-0539">Nucleus</keyword>
<keyword evidence="2" id="KW-0597">Phosphoprotein</keyword>
<evidence type="ECO:0000256" key="1">
    <source>
        <dbReference type="ARBA" id="ARBA00004604"/>
    </source>
</evidence>
<evidence type="ECO:0000313" key="5">
    <source>
        <dbReference type="EMBL" id="KAK9945694.1"/>
    </source>
</evidence>